<evidence type="ECO:0000313" key="3">
    <source>
        <dbReference type="Proteomes" id="UP000199283"/>
    </source>
</evidence>
<dbReference type="InterPro" id="IPR007353">
    <property type="entry name" value="DUF421"/>
</dbReference>
<feature type="domain" description="YetF C-terminal" evidence="1">
    <location>
        <begin position="5"/>
        <end position="46"/>
    </location>
</feature>
<keyword evidence="3" id="KW-1185">Reference proteome</keyword>
<name>A0A1H7PA57_9RHOB</name>
<dbReference type="RefSeq" id="WP_175495860.1">
    <property type="nucleotide sequence ID" value="NZ_FNZQ01000004.1"/>
</dbReference>
<proteinExistence type="predicted"/>
<evidence type="ECO:0000313" key="2">
    <source>
        <dbReference type="EMBL" id="SEL32318.1"/>
    </source>
</evidence>
<gene>
    <name evidence="2" type="ORF">SAMN04488526_2459</name>
</gene>
<dbReference type="Gene3D" id="3.30.240.20">
    <property type="entry name" value="bsu07140 like domains"/>
    <property type="match status" value="1"/>
</dbReference>
<reference evidence="2 3" key="1">
    <citation type="submission" date="2016-10" db="EMBL/GenBank/DDBJ databases">
        <authorList>
            <person name="de Groot N.N."/>
        </authorList>
    </citation>
    <scope>NUCLEOTIDE SEQUENCE [LARGE SCALE GENOMIC DNA]</scope>
    <source>
        <strain evidence="2 3">DSM 14858</strain>
    </source>
</reference>
<organism evidence="2 3">
    <name type="scientific">Jannaschia helgolandensis</name>
    <dbReference type="NCBI Taxonomy" id="188906"/>
    <lineage>
        <taxon>Bacteria</taxon>
        <taxon>Pseudomonadati</taxon>
        <taxon>Pseudomonadota</taxon>
        <taxon>Alphaproteobacteria</taxon>
        <taxon>Rhodobacterales</taxon>
        <taxon>Roseobacteraceae</taxon>
        <taxon>Jannaschia</taxon>
    </lineage>
</organism>
<dbReference type="EMBL" id="FNZQ01000004">
    <property type="protein sequence ID" value="SEL32318.1"/>
    <property type="molecule type" value="Genomic_DNA"/>
</dbReference>
<evidence type="ECO:0000259" key="1">
    <source>
        <dbReference type="Pfam" id="PF04239"/>
    </source>
</evidence>
<dbReference type="AlphaFoldDB" id="A0A1H7PA57"/>
<dbReference type="InterPro" id="IPR023090">
    <property type="entry name" value="UPF0702_alpha/beta_dom_sf"/>
</dbReference>
<dbReference type="Proteomes" id="UP000199283">
    <property type="component" value="Unassembled WGS sequence"/>
</dbReference>
<accession>A0A1H7PA57</accession>
<sequence>MTAEIVREGVINMQALRDSKIGKSELFESLREQGYVNLDEVRHAYL</sequence>
<dbReference type="Pfam" id="PF04239">
    <property type="entry name" value="DUF421"/>
    <property type="match status" value="1"/>
</dbReference>
<protein>
    <recommendedName>
        <fullName evidence="1">YetF C-terminal domain-containing protein</fullName>
    </recommendedName>
</protein>